<keyword evidence="5" id="KW-0545">Nucleotide biosynthesis</keyword>
<dbReference type="OMA" id="GSERYEQ"/>
<evidence type="ECO:0000256" key="1">
    <source>
        <dbReference type="ARBA" id="ARBA00004992"/>
    </source>
</evidence>
<dbReference type="Pfam" id="PF02223">
    <property type="entry name" value="Thymidylate_kin"/>
    <property type="match status" value="1"/>
</dbReference>
<reference evidence="10 11" key="1">
    <citation type="journal article" date="2012" name="Genome Biol.">
        <title>Genome and low-iron response of an oceanic diatom adapted to chronic iron limitation.</title>
        <authorList>
            <person name="Lommer M."/>
            <person name="Specht M."/>
            <person name="Roy A.S."/>
            <person name="Kraemer L."/>
            <person name="Andreson R."/>
            <person name="Gutowska M.A."/>
            <person name="Wolf J."/>
            <person name="Bergner S.V."/>
            <person name="Schilhabel M.B."/>
            <person name="Klostermeier U.C."/>
            <person name="Beiko R.G."/>
            <person name="Rosenstiel P."/>
            <person name="Hippler M."/>
            <person name="Laroche J."/>
        </authorList>
    </citation>
    <scope>NUCLEOTIDE SEQUENCE [LARGE SCALE GENOMIC DNA]</scope>
    <source>
        <strain evidence="10 11">CCMP1005</strain>
    </source>
</reference>
<dbReference type="InterPro" id="IPR018095">
    <property type="entry name" value="Thymidylate_kin_CS"/>
</dbReference>
<dbReference type="GO" id="GO:0004798">
    <property type="term" value="F:dTMP kinase activity"/>
    <property type="evidence" value="ECO:0007669"/>
    <property type="project" value="UniProtKB-EC"/>
</dbReference>
<keyword evidence="7" id="KW-0418">Kinase</keyword>
<keyword evidence="4" id="KW-0808">Transferase</keyword>
<keyword evidence="11" id="KW-1185">Reference proteome</keyword>
<dbReference type="OrthoDB" id="425602at2759"/>
<dbReference type="Proteomes" id="UP000266841">
    <property type="component" value="Unassembled WGS sequence"/>
</dbReference>
<organism evidence="10 11">
    <name type="scientific">Thalassiosira oceanica</name>
    <name type="common">Marine diatom</name>
    <dbReference type="NCBI Taxonomy" id="159749"/>
    <lineage>
        <taxon>Eukaryota</taxon>
        <taxon>Sar</taxon>
        <taxon>Stramenopiles</taxon>
        <taxon>Ochrophyta</taxon>
        <taxon>Bacillariophyta</taxon>
        <taxon>Coscinodiscophyceae</taxon>
        <taxon>Thalassiosirophycidae</taxon>
        <taxon>Thalassiosirales</taxon>
        <taxon>Thalassiosiraceae</taxon>
        <taxon>Thalassiosira</taxon>
    </lineage>
</organism>
<dbReference type="EC" id="2.7.4.9" evidence="3"/>
<keyword evidence="6" id="KW-0547">Nucleotide-binding</keyword>
<dbReference type="GO" id="GO:0005524">
    <property type="term" value="F:ATP binding"/>
    <property type="evidence" value="ECO:0007669"/>
    <property type="project" value="UniProtKB-KW"/>
</dbReference>
<proteinExistence type="inferred from homology"/>
<feature type="domain" description="Thymidylate kinase-like" evidence="9">
    <location>
        <begin position="134"/>
        <end position="289"/>
    </location>
</feature>
<evidence type="ECO:0000256" key="6">
    <source>
        <dbReference type="ARBA" id="ARBA00022741"/>
    </source>
</evidence>
<dbReference type="GO" id="GO:0004550">
    <property type="term" value="F:nucleoside diphosphate kinase activity"/>
    <property type="evidence" value="ECO:0007669"/>
    <property type="project" value="TreeGrafter"/>
</dbReference>
<dbReference type="InterPro" id="IPR027417">
    <property type="entry name" value="P-loop_NTPase"/>
</dbReference>
<dbReference type="GO" id="GO:0006233">
    <property type="term" value="P:dTDP biosynthetic process"/>
    <property type="evidence" value="ECO:0007669"/>
    <property type="project" value="InterPro"/>
</dbReference>
<dbReference type="Gene3D" id="3.40.50.300">
    <property type="entry name" value="P-loop containing nucleotide triphosphate hydrolases"/>
    <property type="match status" value="1"/>
</dbReference>
<accession>K0R3N5</accession>
<gene>
    <name evidence="10" type="ORF">THAOC_33735</name>
</gene>
<dbReference type="PROSITE" id="PS01331">
    <property type="entry name" value="THYMIDYLATE_KINASE"/>
    <property type="match status" value="1"/>
</dbReference>
<dbReference type="GO" id="GO:0006235">
    <property type="term" value="P:dTTP biosynthetic process"/>
    <property type="evidence" value="ECO:0007669"/>
    <property type="project" value="TreeGrafter"/>
</dbReference>
<comment type="similarity">
    <text evidence="2">Belongs to the thymidylate kinase family.</text>
</comment>
<evidence type="ECO:0000256" key="2">
    <source>
        <dbReference type="ARBA" id="ARBA00009776"/>
    </source>
</evidence>
<evidence type="ECO:0000256" key="5">
    <source>
        <dbReference type="ARBA" id="ARBA00022727"/>
    </source>
</evidence>
<comment type="caution">
    <text evidence="10">The sequence shown here is derived from an EMBL/GenBank/DDBJ whole genome shotgun (WGS) entry which is preliminary data.</text>
</comment>
<dbReference type="CDD" id="cd01672">
    <property type="entry name" value="TMPK"/>
    <property type="match status" value="1"/>
</dbReference>
<dbReference type="GO" id="GO:0006227">
    <property type="term" value="P:dUDP biosynthetic process"/>
    <property type="evidence" value="ECO:0007669"/>
    <property type="project" value="TreeGrafter"/>
</dbReference>
<dbReference type="PANTHER" id="PTHR10344">
    <property type="entry name" value="THYMIDYLATE KINASE"/>
    <property type="match status" value="1"/>
</dbReference>
<dbReference type="InterPro" id="IPR039430">
    <property type="entry name" value="Thymidylate_kin-like_dom"/>
</dbReference>
<evidence type="ECO:0000256" key="8">
    <source>
        <dbReference type="ARBA" id="ARBA00022840"/>
    </source>
</evidence>
<dbReference type="SUPFAM" id="SSF52540">
    <property type="entry name" value="P-loop containing nucleoside triphosphate hydrolases"/>
    <property type="match status" value="1"/>
</dbReference>
<evidence type="ECO:0000256" key="7">
    <source>
        <dbReference type="ARBA" id="ARBA00022777"/>
    </source>
</evidence>
<dbReference type="GO" id="GO:0005634">
    <property type="term" value="C:nucleus"/>
    <property type="evidence" value="ECO:0007669"/>
    <property type="project" value="TreeGrafter"/>
</dbReference>
<evidence type="ECO:0000259" key="9">
    <source>
        <dbReference type="Pfam" id="PF02223"/>
    </source>
</evidence>
<evidence type="ECO:0000313" key="11">
    <source>
        <dbReference type="Proteomes" id="UP000266841"/>
    </source>
</evidence>
<keyword evidence="8" id="KW-0067">ATP-binding</keyword>
<dbReference type="PANTHER" id="PTHR10344:SF1">
    <property type="entry name" value="THYMIDYLATE KINASE"/>
    <property type="match status" value="1"/>
</dbReference>
<name>K0R3N5_THAOC</name>
<dbReference type="InterPro" id="IPR018094">
    <property type="entry name" value="Thymidylate_kinase"/>
</dbReference>
<evidence type="ECO:0000313" key="10">
    <source>
        <dbReference type="EMBL" id="EJK47533.1"/>
    </source>
</evidence>
<dbReference type="eggNOG" id="KOG3327">
    <property type="taxonomic scope" value="Eukaryota"/>
</dbReference>
<sequence length="335" mass="37299">AWDRELLVPQMTVYWTSSYRARDETARDCQRPRGQSKSKQFRWKGGSWECCSVEMITSTGASSPRRGAFILLEGVDRCGKTTQVSLLVKHLLSLSLAATAFRFPDRTTQGRFMYGMGRLSCACSSNNGNLVLAVGGLINQYLQSSVQTDDRAIHLLFSANRWEAAPKLVDTLARGTNIICDRYAYSGVAFTSAKTAEDRSSMSGGELTLDWCMGGDVGLPAPDAVIFLDLSQDEAEKRGGYGGERYEKRDLQKRVRERFRELQAIDEKHGRVPWHVVDAAQSIEQVTEDLVSIVTKTVKKVDEGAPLNRMFSEGVYELPDVSANECQSDENKLLE</sequence>
<dbReference type="GO" id="GO:0005739">
    <property type="term" value="C:mitochondrion"/>
    <property type="evidence" value="ECO:0007669"/>
    <property type="project" value="TreeGrafter"/>
</dbReference>
<evidence type="ECO:0000256" key="4">
    <source>
        <dbReference type="ARBA" id="ARBA00022679"/>
    </source>
</evidence>
<evidence type="ECO:0000256" key="3">
    <source>
        <dbReference type="ARBA" id="ARBA00012980"/>
    </source>
</evidence>
<dbReference type="AlphaFoldDB" id="K0R3N5"/>
<feature type="non-terminal residue" evidence="10">
    <location>
        <position position="1"/>
    </location>
</feature>
<protein>
    <recommendedName>
        <fullName evidence="3">dTMP kinase</fullName>
        <ecNumber evidence="3">2.7.4.9</ecNumber>
    </recommendedName>
</protein>
<dbReference type="HAMAP" id="MF_00165">
    <property type="entry name" value="Thymidylate_kinase"/>
    <property type="match status" value="1"/>
</dbReference>
<dbReference type="EMBL" id="AGNL01046865">
    <property type="protein sequence ID" value="EJK47533.1"/>
    <property type="molecule type" value="Genomic_DNA"/>
</dbReference>
<comment type="pathway">
    <text evidence="1">Pyrimidine metabolism; dTTP biosynthesis.</text>
</comment>
<dbReference type="GO" id="GO:0005829">
    <property type="term" value="C:cytosol"/>
    <property type="evidence" value="ECO:0007669"/>
    <property type="project" value="TreeGrafter"/>
</dbReference>